<dbReference type="AGR" id="ZFIN:ZDB-GENE-050327-32"/>
<dbReference type="PANTHER" id="PTHR22930">
    <property type="match status" value="1"/>
</dbReference>
<dbReference type="GO" id="GO:0004518">
    <property type="term" value="F:nuclease activity"/>
    <property type="evidence" value="ECO:0007669"/>
    <property type="project" value="UniProtKB-KW"/>
</dbReference>
<evidence type="ECO:0000256" key="6">
    <source>
        <dbReference type="ARBA" id="ARBA00022801"/>
    </source>
</evidence>
<evidence type="ECO:0000256" key="2">
    <source>
        <dbReference type="ARBA" id="ARBA00004123"/>
    </source>
</evidence>
<organism evidence="9">
    <name type="scientific">Danio rerio</name>
    <name type="common">Zebrafish</name>
    <name type="synonym">Brachydanio rerio</name>
    <dbReference type="NCBI Taxonomy" id="7955"/>
    <lineage>
        <taxon>Eukaryota</taxon>
        <taxon>Metazoa</taxon>
        <taxon>Chordata</taxon>
        <taxon>Craniata</taxon>
        <taxon>Vertebrata</taxon>
        <taxon>Euteleostomi</taxon>
        <taxon>Actinopterygii</taxon>
        <taxon>Neopterygii</taxon>
        <taxon>Teleostei</taxon>
        <taxon>Ostariophysi</taxon>
        <taxon>Cypriniformes</taxon>
        <taxon>Danionidae</taxon>
        <taxon>Danioninae</taxon>
        <taxon>Danio</taxon>
    </lineage>
</organism>
<reference evidence="10" key="2">
    <citation type="submission" date="2012-02" db="UniProtKB">
        <authorList>
            <consortium name="Ensembl"/>
        </authorList>
    </citation>
    <scope>IDENTIFICATION</scope>
    <source>
        <strain evidence="10">Tuebingen</strain>
    </source>
</reference>
<evidence type="ECO:0000313" key="11">
    <source>
        <dbReference type="Proteomes" id="UP000000437"/>
    </source>
</evidence>
<dbReference type="GeneTree" id="ENSGT00940000163250"/>
<comment type="subcellular location">
    <subcellularLocation>
        <location evidence="2">Nucleus</location>
    </subcellularLocation>
</comment>
<dbReference type="RefSeq" id="NP_001014341.1">
    <property type="nucleotide sequence ID" value="NM_001014319.2"/>
</dbReference>
<accession>A0A8M1N4L5</accession>
<feature type="domain" description="DDE Tnp4" evidence="8">
    <location>
        <begin position="195"/>
        <end position="358"/>
    </location>
</feature>
<evidence type="ECO:0000313" key="9">
    <source>
        <dbReference type="EMBL" id="AAH91804.1"/>
    </source>
</evidence>
<reference evidence="10 11" key="3">
    <citation type="journal article" date="2013" name="Nature">
        <title>The zebrafish reference genome sequence and its relationship to the human genome.</title>
        <authorList>
            <consortium name="Genome Reference Consortium Zebrafish"/>
            <person name="Howe K."/>
            <person name="Clark M.D."/>
            <person name="Torroja C.F."/>
            <person name="Torrance J."/>
            <person name="Berthelot C."/>
            <person name="Muffato M."/>
            <person name="Collins J.E."/>
            <person name="Humphray S."/>
            <person name="McLaren K."/>
            <person name="Matthews L."/>
            <person name="McLaren S."/>
            <person name="Sealy I."/>
            <person name="Caccamo M."/>
            <person name="Churcher C."/>
            <person name="Scott C."/>
            <person name="Barrett J.C."/>
            <person name="Koch R."/>
            <person name="Rauch G.J."/>
            <person name="White S."/>
            <person name="Chow W."/>
            <person name="Kilian B."/>
            <person name="Quintais L.T."/>
            <person name="Guerra-Assuncao J.A."/>
            <person name="Zhou Y."/>
            <person name="Gu Y."/>
            <person name="Yen J."/>
            <person name="Vogel J.H."/>
            <person name="Eyre T."/>
            <person name="Redmond S."/>
            <person name="Banerjee R."/>
            <person name="Chi J."/>
            <person name="Fu B."/>
            <person name="Langley E."/>
            <person name="Maguire S.F."/>
            <person name="Laird G.K."/>
            <person name="Lloyd D."/>
            <person name="Kenyon E."/>
            <person name="Donaldson S."/>
            <person name="Sehra H."/>
            <person name="Almeida-King J."/>
            <person name="Loveland J."/>
            <person name="Trevanion S."/>
            <person name="Jones M."/>
            <person name="Quail M."/>
            <person name="Willey D."/>
            <person name="Hunt A."/>
            <person name="Burton J."/>
            <person name="Sims S."/>
            <person name="McLay K."/>
            <person name="Plumb B."/>
            <person name="Davis J."/>
            <person name="Clee C."/>
            <person name="Oliver K."/>
            <person name="Clark R."/>
            <person name="Riddle C."/>
            <person name="Elliot D."/>
            <person name="Eliott D."/>
            <person name="Threadgold G."/>
            <person name="Harden G."/>
            <person name="Ware D."/>
            <person name="Begum S."/>
            <person name="Mortimore B."/>
            <person name="Mortimer B."/>
            <person name="Kerry G."/>
            <person name="Heath P."/>
            <person name="Phillimore B."/>
            <person name="Tracey A."/>
            <person name="Corby N."/>
            <person name="Dunn M."/>
            <person name="Johnson C."/>
            <person name="Wood J."/>
            <person name="Clark S."/>
            <person name="Pelan S."/>
            <person name="Griffiths G."/>
            <person name="Smith M."/>
            <person name="Glithero R."/>
            <person name="Howden P."/>
            <person name="Barker N."/>
            <person name="Lloyd C."/>
            <person name="Stevens C."/>
            <person name="Harley J."/>
            <person name="Holt K."/>
            <person name="Panagiotidis G."/>
            <person name="Lovell J."/>
            <person name="Beasley H."/>
            <person name="Henderson C."/>
            <person name="Gordon D."/>
            <person name="Auger K."/>
            <person name="Wright D."/>
            <person name="Collins J."/>
            <person name="Raisen C."/>
            <person name="Dyer L."/>
            <person name="Leung K."/>
            <person name="Robertson L."/>
            <person name="Ambridge K."/>
            <person name="Leongamornlert D."/>
            <person name="McGuire S."/>
            <person name="Gilderthorp R."/>
            <person name="Griffiths C."/>
            <person name="Manthravadi D."/>
            <person name="Nichol S."/>
            <person name="Barker G."/>
            <person name="Whitehead S."/>
            <person name="Kay M."/>
            <person name="Brown J."/>
            <person name="Murnane C."/>
            <person name="Gray E."/>
            <person name="Humphries M."/>
            <person name="Sycamore N."/>
            <person name="Barker D."/>
            <person name="Saunders D."/>
            <person name="Wallis J."/>
            <person name="Babbage A."/>
            <person name="Hammond S."/>
            <person name="Mashreghi-Mohammadi M."/>
            <person name="Barr L."/>
            <person name="Martin S."/>
            <person name="Wray P."/>
            <person name="Ellington A."/>
            <person name="Matthews N."/>
            <person name="Ellwood M."/>
            <person name="Woodmansey R."/>
            <person name="Clark G."/>
            <person name="Cooper J."/>
            <person name="Cooper J."/>
            <person name="Tromans A."/>
            <person name="Grafham D."/>
            <person name="Skuce C."/>
            <person name="Pandian R."/>
            <person name="Andrews R."/>
            <person name="Harrison E."/>
            <person name="Kimberley A."/>
            <person name="Garnett J."/>
            <person name="Fosker N."/>
            <person name="Hall R."/>
            <person name="Garner P."/>
            <person name="Kelly D."/>
            <person name="Bird C."/>
            <person name="Palmer S."/>
            <person name="Gehring I."/>
            <person name="Berger A."/>
            <person name="Dooley C.M."/>
            <person name="Ersan-Urun Z."/>
            <person name="Eser C."/>
            <person name="Geiger H."/>
            <person name="Geisler M."/>
            <person name="Karotki L."/>
            <person name="Kirn A."/>
            <person name="Konantz J."/>
            <person name="Konantz M."/>
            <person name="Oberlander M."/>
            <person name="Rudolph-Geiger S."/>
            <person name="Teucke M."/>
            <person name="Lanz C."/>
            <person name="Raddatz G."/>
            <person name="Osoegawa K."/>
            <person name="Zhu B."/>
            <person name="Rapp A."/>
            <person name="Widaa S."/>
            <person name="Langford C."/>
            <person name="Yang F."/>
            <person name="Schuster S.C."/>
            <person name="Carter N.P."/>
            <person name="Harrow J."/>
            <person name="Ning Z."/>
            <person name="Herrero J."/>
            <person name="Searle S.M."/>
            <person name="Enright A."/>
            <person name="Geisler R."/>
            <person name="Plasterk R.H."/>
            <person name="Lee C."/>
            <person name="Westerfield M."/>
            <person name="de Jong P.J."/>
            <person name="Zon L.I."/>
            <person name="Postlethwait J.H."/>
            <person name="Nusslein-Volhard C."/>
            <person name="Hubbard T.J."/>
            <person name="Roest Crollius H."/>
            <person name="Rogers J."/>
            <person name="Stemple D.L."/>
        </authorList>
    </citation>
    <scope>NUCLEOTIDE SEQUENCE [LARGE SCALE GENOMIC DNA]</scope>
    <source>
        <strain evidence="10">Tuebingen</strain>
    </source>
</reference>
<evidence type="ECO:0000256" key="1">
    <source>
        <dbReference type="ARBA" id="ARBA00001968"/>
    </source>
</evidence>
<keyword evidence="4" id="KW-0540">Nuclease</keyword>
<reference evidence="9" key="1">
    <citation type="submission" date="2005-03" db="EMBL/GenBank/DDBJ databases">
        <authorList>
            <consortium name="NIH - Zebrafish Gene Collection (ZGC) project"/>
        </authorList>
    </citation>
    <scope>NUCLEOTIDE SEQUENCE [LARGE SCALE MRNA]</scope>
    <source>
        <strain evidence="9">Singapore local strain</strain>
        <tissue evidence="9">Embryo</tissue>
    </source>
</reference>
<reference evidence="12" key="4">
    <citation type="journal article" date="2015" name="Nat. Commun.">
        <title>RFX transcription factors are essential for hearing in mice.</title>
        <authorList>
            <person name="Elkon R."/>
            <person name="Milon B."/>
            <person name="Morrison L."/>
            <person name="Shah M."/>
            <person name="Vijayakumar S."/>
            <person name="Racherla M."/>
            <person name="Leitch C.C."/>
            <person name="Silipino L."/>
            <person name="Hadi S."/>
            <person name="Weiss-Gayet M."/>
            <person name="Barras E."/>
            <person name="Schmid C.D."/>
            <person name="Ait-Lounis A."/>
            <person name="Barnes A."/>
            <person name="Song Y."/>
            <person name="Eisenman D.J."/>
            <person name="Eliyahu E."/>
            <person name="Frolenkov G.I."/>
            <person name="Strome S.E."/>
            <person name="Durand B."/>
            <person name="Zaghloul N.A."/>
            <person name="Jones S.M."/>
            <person name="Reith W."/>
            <person name="Hertzano R."/>
        </authorList>
    </citation>
    <scope>NUCLEOTIDE SEQUENCE</scope>
    <source>
        <strain evidence="12">Singapore</strain>
    </source>
</reference>
<evidence type="ECO:0000256" key="4">
    <source>
        <dbReference type="ARBA" id="ARBA00022722"/>
    </source>
</evidence>
<evidence type="ECO:0000313" key="10">
    <source>
        <dbReference type="Ensembl" id="ENSDARP00000065567"/>
    </source>
</evidence>
<dbReference type="InterPro" id="IPR027806">
    <property type="entry name" value="HARBI1_dom"/>
</dbReference>
<protein>
    <submittedName>
        <fullName evidence="12">Uncharacterized protein LOC541506</fullName>
    </submittedName>
    <submittedName>
        <fullName evidence="9 10">Zgc:113227</fullName>
    </submittedName>
</protein>
<keyword evidence="11" id="KW-1185">Reference proteome</keyword>
<reference evidence="12" key="6">
    <citation type="journal article" date="2021" name="Front. Cell Dev. Biol.">
        <title>Nxhl Controls Angiogenesis by Targeting VE-PTP Through Interaction With Nucleolin.</title>
        <authorList>
            <person name="Luo H."/>
            <person name="Zhang Y."/>
            <person name="Deng Y."/>
            <person name="Li L."/>
            <person name="Sheng Z."/>
            <person name="Yu Y."/>
            <person name="Lin Y."/>
            <person name="Chen X."/>
            <person name="Feng P."/>
        </authorList>
    </citation>
    <scope>NUCLEOTIDE SEQUENCE</scope>
    <source>
        <strain evidence="12">Singapore</strain>
    </source>
</reference>
<dbReference type="GO" id="GO:0005634">
    <property type="term" value="C:nucleus"/>
    <property type="evidence" value="ECO:0007669"/>
    <property type="project" value="UniProtKB-SubCell"/>
</dbReference>
<accession>Q58EQ3</accession>
<reference evidence="12" key="5">
    <citation type="journal article" date="2016" name="BMC Genomics">
        <title>Gene evolution and gene expression after whole genome duplication in fish: the PhyloFish database.</title>
        <authorList>
            <person name="Pasquier J."/>
            <person name="Cabau C."/>
            <person name="Nguyen T."/>
            <person name="Jouanno E."/>
            <person name="Severac D."/>
            <person name="Braasch I."/>
            <person name="Journot L."/>
            <person name="Pontarotti P."/>
            <person name="Klopp C."/>
            <person name="Postlethwait J.H."/>
            <person name="Guiguen Y."/>
            <person name="Bobe J."/>
        </authorList>
    </citation>
    <scope>NUCLEOTIDE SEQUENCE</scope>
    <source>
        <strain evidence="12">Singapore</strain>
    </source>
</reference>
<dbReference type="Bgee" id="ENSDARG00000058874">
    <property type="expression patterns" value="Expressed in early embryo and 19 other cell types or tissues"/>
</dbReference>
<dbReference type="OrthoDB" id="2668416at2759"/>
<dbReference type="PANTHER" id="PTHR22930:SF236">
    <property type="entry name" value="PROTEIN ALP1-LIKE-RELATED"/>
    <property type="match status" value="1"/>
</dbReference>
<dbReference type="KEGG" id="dre:541506"/>
<dbReference type="GeneID" id="541506"/>
<dbReference type="Pfam" id="PF13359">
    <property type="entry name" value="DDE_Tnp_4"/>
    <property type="match status" value="1"/>
</dbReference>
<evidence type="ECO:0000256" key="7">
    <source>
        <dbReference type="ARBA" id="ARBA00023242"/>
    </source>
</evidence>
<dbReference type="Ensembl" id="ENSDART00000065568.6">
    <property type="protein sequence ID" value="ENSDARP00000065567.5"/>
    <property type="gene ID" value="ENSDARG00000058874.5"/>
</dbReference>
<dbReference type="EMBL" id="BC091804">
    <property type="protein sequence ID" value="AAH91804.1"/>
    <property type="molecule type" value="mRNA"/>
</dbReference>
<gene>
    <name evidence="9 12 13" type="ORF">zgc:113227</name>
</gene>
<dbReference type="GO" id="GO:0016787">
    <property type="term" value="F:hydrolase activity"/>
    <property type="evidence" value="ECO:0007669"/>
    <property type="project" value="UniProtKB-KW"/>
</dbReference>
<keyword evidence="5" id="KW-0479">Metal-binding</keyword>
<reference evidence="12" key="7">
    <citation type="submission" date="2025-04" db="UniProtKB">
        <authorList>
            <consortium name="RefSeq"/>
        </authorList>
    </citation>
    <scope>IDENTIFICATION</scope>
    <source>
        <strain evidence="12">Singapore</strain>
    </source>
</reference>
<evidence type="ECO:0000259" key="8">
    <source>
        <dbReference type="Pfam" id="PF13359"/>
    </source>
</evidence>
<name>Q58EQ3_DANRE</name>
<comment type="similarity">
    <text evidence="3">Belongs to the HARBI1 family.</text>
</comment>
<dbReference type="EMBL" id="CR926129">
    <property type="status" value="NOT_ANNOTATED_CDS"/>
    <property type="molecule type" value="Genomic_DNA"/>
</dbReference>
<dbReference type="GO" id="GO:0046872">
    <property type="term" value="F:metal ion binding"/>
    <property type="evidence" value="ECO:0007669"/>
    <property type="project" value="UniProtKB-KW"/>
</dbReference>
<evidence type="ECO:0000313" key="12">
    <source>
        <dbReference type="RefSeq" id="NP_001014341.1"/>
    </source>
</evidence>
<keyword evidence="6" id="KW-0378">Hydrolase</keyword>
<dbReference type="Proteomes" id="UP000000437">
    <property type="component" value="Chromosome 6"/>
</dbReference>
<sequence>MAHYARCLQVCLLVLRTYINIQSNLIQRLHAVQRQCHRQRLRTRRQIALVLMRRRTATVWSHPREHRWWDVIVPEFTPEEFIQNFRVSRESFEYICRRLRHMLERKDTNFRLSVPVKKRVAIALCKLATGSEYRYVSQLFGVGVSTVFNCVQDFCSAVIKILVPVHMKFPSPEKLKEMADVFENCWNVPQCIGSIDAHHIPIIAPEKNPRGYLNRKGWHSVVLQAVVDGNGLFWDLCVGFSGNLSDARVLRQSYLWSLLSERDLLNHNKVDISGCDVGYYLIGDSAYPLQNWLMKPFPDIGGLTPQQESFNSRLSSARSVSDLSFKKLKARWQCLFRRNDCKVELVKKMALTCCVLHNICEEKGTQFSEDHSTDHLNLQPPVQEFIENGQPEGTDVREALSDFFIRQSDIIQVVV</sequence>
<dbReference type="AlphaFoldDB" id="Q58EQ3"/>
<comment type="cofactor">
    <cofactor evidence="1">
        <name>a divalent metal cation</name>
        <dbReference type="ChEBI" id="CHEBI:60240"/>
    </cofactor>
</comment>
<keyword evidence="7" id="KW-0539">Nucleus</keyword>
<dbReference type="ZFIN" id="ZDB-GENE-050327-32">
    <property type="gene designation" value="zgc:113227"/>
</dbReference>
<dbReference type="eggNOG" id="KOG4585">
    <property type="taxonomic scope" value="Eukaryota"/>
</dbReference>
<evidence type="ECO:0000313" key="13">
    <source>
        <dbReference type="ZFIN" id="ZDB-GENE-050327-32"/>
    </source>
</evidence>
<dbReference type="SMR" id="Q58EQ3"/>
<dbReference type="OMA" id="VSTVFNC"/>
<dbReference type="HOGENOM" id="CLU_018552_3_1_1"/>
<evidence type="ECO:0000256" key="3">
    <source>
        <dbReference type="ARBA" id="ARBA00006958"/>
    </source>
</evidence>
<evidence type="ECO:0000256" key="5">
    <source>
        <dbReference type="ARBA" id="ARBA00022723"/>
    </source>
</evidence>
<dbReference type="InterPro" id="IPR045249">
    <property type="entry name" value="HARBI1-like"/>
</dbReference>
<proteinExistence type="evidence at transcript level"/>
<dbReference type="PaxDb" id="7955-ENSDARP00000065567"/>